<dbReference type="AlphaFoldDB" id="A0AAD4ITW2"/>
<dbReference type="Pfam" id="PF05699">
    <property type="entry name" value="Dimer_Tnp_hAT"/>
    <property type="match status" value="1"/>
</dbReference>
<proteinExistence type="predicted"/>
<name>A0AAD4ITW2_PERFH</name>
<dbReference type="GO" id="GO:0046983">
    <property type="term" value="F:protein dimerization activity"/>
    <property type="evidence" value="ECO:0007669"/>
    <property type="project" value="InterPro"/>
</dbReference>
<dbReference type="SUPFAM" id="SSF53098">
    <property type="entry name" value="Ribonuclease H-like"/>
    <property type="match status" value="1"/>
</dbReference>
<dbReference type="Proteomes" id="UP001190926">
    <property type="component" value="Unassembled WGS sequence"/>
</dbReference>
<dbReference type="PANTHER" id="PTHR11697:SF230">
    <property type="entry name" value="ZINC FINGER, MYM DOMAIN CONTAINING 1"/>
    <property type="match status" value="1"/>
</dbReference>
<protein>
    <recommendedName>
        <fullName evidence="1">HAT C-terminal dimerisation domain-containing protein</fullName>
    </recommendedName>
</protein>
<feature type="domain" description="HAT C-terminal dimerisation" evidence="1">
    <location>
        <begin position="200"/>
        <end position="245"/>
    </location>
</feature>
<keyword evidence="3" id="KW-1185">Reference proteome</keyword>
<dbReference type="InterPro" id="IPR012337">
    <property type="entry name" value="RNaseH-like_sf"/>
</dbReference>
<evidence type="ECO:0000313" key="2">
    <source>
        <dbReference type="EMBL" id="KAH6821272.1"/>
    </source>
</evidence>
<dbReference type="InterPro" id="IPR055298">
    <property type="entry name" value="AtLOH3-like"/>
</dbReference>
<dbReference type="EMBL" id="SDAM02002215">
    <property type="protein sequence ID" value="KAH6821272.1"/>
    <property type="molecule type" value="Genomic_DNA"/>
</dbReference>
<sequence length="275" mass="32488">MINYELLRLFGMKNWLPLMNLKLEGAKIKLKSSMIKIVFLLEQRLMELMIALQFKSQDILNVMDIVVNTKILIRRFRENGLDQLFEKVNKLCEEHEIDIADMTSTLKSSRGRLRTGEHVTYDHHYRFDVFTDTIDVMLQEMDTRFDENAVELLRLSSGLDPRHGYKSFNIGDICKLVEKFYPADFTDHEKLHIKYQLELYLLDIQISTATTERAFSSMKLLKTRLRNKMEDDFLASSLLIYIEKDIAETFDVNSIIDEFEVMKKRRVQLTMPKIK</sequence>
<dbReference type="InterPro" id="IPR008906">
    <property type="entry name" value="HATC_C_dom"/>
</dbReference>
<evidence type="ECO:0000313" key="3">
    <source>
        <dbReference type="Proteomes" id="UP001190926"/>
    </source>
</evidence>
<dbReference type="PANTHER" id="PTHR11697">
    <property type="entry name" value="GENERAL TRANSCRIPTION FACTOR 2-RELATED ZINC FINGER PROTEIN"/>
    <property type="match status" value="1"/>
</dbReference>
<organism evidence="2 3">
    <name type="scientific">Perilla frutescens var. hirtella</name>
    <name type="common">Perilla citriodora</name>
    <name type="synonym">Perilla setoyensis</name>
    <dbReference type="NCBI Taxonomy" id="608512"/>
    <lineage>
        <taxon>Eukaryota</taxon>
        <taxon>Viridiplantae</taxon>
        <taxon>Streptophyta</taxon>
        <taxon>Embryophyta</taxon>
        <taxon>Tracheophyta</taxon>
        <taxon>Spermatophyta</taxon>
        <taxon>Magnoliopsida</taxon>
        <taxon>eudicotyledons</taxon>
        <taxon>Gunneridae</taxon>
        <taxon>Pentapetalae</taxon>
        <taxon>asterids</taxon>
        <taxon>lamiids</taxon>
        <taxon>Lamiales</taxon>
        <taxon>Lamiaceae</taxon>
        <taxon>Nepetoideae</taxon>
        <taxon>Elsholtzieae</taxon>
        <taxon>Perilla</taxon>
    </lineage>
</organism>
<accession>A0AAD4ITW2</accession>
<dbReference type="Gene3D" id="3.30.160.400">
    <property type="match status" value="1"/>
</dbReference>
<comment type="caution">
    <text evidence="2">The sequence shown here is derived from an EMBL/GenBank/DDBJ whole genome shotgun (WGS) entry which is preliminary data.</text>
</comment>
<gene>
    <name evidence="2" type="ORF">C2S53_020002</name>
</gene>
<evidence type="ECO:0000259" key="1">
    <source>
        <dbReference type="Pfam" id="PF05699"/>
    </source>
</evidence>
<reference evidence="2 3" key="1">
    <citation type="journal article" date="2021" name="Nat. Commun.">
        <title>Incipient diploidization of the medicinal plant Perilla within 10,000 years.</title>
        <authorList>
            <person name="Zhang Y."/>
            <person name="Shen Q."/>
            <person name="Leng L."/>
            <person name="Zhang D."/>
            <person name="Chen S."/>
            <person name="Shi Y."/>
            <person name="Ning Z."/>
            <person name="Chen S."/>
        </authorList>
    </citation>
    <scope>NUCLEOTIDE SEQUENCE [LARGE SCALE GENOMIC DNA]</scope>
    <source>
        <strain evidence="3">cv. PC099</strain>
    </source>
</reference>